<proteinExistence type="predicted"/>
<dbReference type="AlphaFoldDB" id="A0A1I7YDA4"/>
<evidence type="ECO:0000313" key="1">
    <source>
        <dbReference type="Proteomes" id="UP000095287"/>
    </source>
</evidence>
<reference evidence="2" key="1">
    <citation type="submission" date="2016-11" db="UniProtKB">
        <authorList>
            <consortium name="WormBaseParasite"/>
        </authorList>
    </citation>
    <scope>IDENTIFICATION</scope>
</reference>
<protein>
    <submittedName>
        <fullName evidence="2">Secreted protein</fullName>
    </submittedName>
</protein>
<dbReference type="WBParaSite" id="L893_g14964.t1">
    <property type="protein sequence ID" value="L893_g14964.t1"/>
    <property type="gene ID" value="L893_g14964"/>
</dbReference>
<keyword evidence="1" id="KW-1185">Reference proteome</keyword>
<dbReference type="Proteomes" id="UP000095287">
    <property type="component" value="Unplaced"/>
</dbReference>
<accession>A0A1I7YDA4</accession>
<sequence length="66" mass="7412">MTTYDVSCMCIIYLELTVVSKCACKDQCHQELLFHLPITGSYLTCPSPPPNSCLLSRSCVKRKDIL</sequence>
<organism evidence="1 2">
    <name type="scientific">Steinernema glaseri</name>
    <dbReference type="NCBI Taxonomy" id="37863"/>
    <lineage>
        <taxon>Eukaryota</taxon>
        <taxon>Metazoa</taxon>
        <taxon>Ecdysozoa</taxon>
        <taxon>Nematoda</taxon>
        <taxon>Chromadorea</taxon>
        <taxon>Rhabditida</taxon>
        <taxon>Tylenchina</taxon>
        <taxon>Panagrolaimomorpha</taxon>
        <taxon>Strongyloidoidea</taxon>
        <taxon>Steinernematidae</taxon>
        <taxon>Steinernema</taxon>
    </lineage>
</organism>
<name>A0A1I7YDA4_9BILA</name>
<evidence type="ECO:0000313" key="2">
    <source>
        <dbReference type="WBParaSite" id="L893_g14964.t1"/>
    </source>
</evidence>